<sequence length="446" mass="50538">MKKIIIPVFVIIFGAAGALAYKSLKIEKIPSLLDRNVADSDAHEWKNIKTIVDELHIKIRKNSYDNYSRLRLAEIYINEGSISGKHSYYYPAAQDLLNFVIDNSAEADVIRTEARLKKASLLLVINQFDQALEICNELSEEGNKNQELYEIKFDALIGMGDYINARQVANDMEASGYGLNVYIRIATLEEILGDIPKAKESLKRALESDKAFNKLTMTAQYRLGTLYEKESDFIRAEEIFKSILAMDSGYALAKAGIARVKAANKDYEGAVAMLEAAYKRNPVMLFKEDIARVYKNTGRINDARKEVQDIVNTIEEGEKAGYNYDLVRARLYCEILEDFDLAIIYAERAKERWPEHVDLNKALALIYYKLGKYEDANYYLTKATSVQLNNPSLMCLSGLLKYKAGNSKEGIVILKKAMQQMHNQHSILTVEAHDLISKNDLSVSMK</sequence>
<evidence type="ECO:0000256" key="3">
    <source>
        <dbReference type="PROSITE-ProRule" id="PRU00339"/>
    </source>
</evidence>
<protein>
    <recommendedName>
        <fullName evidence="4">Ancillary SecYEG translocon subunit/Cell division coordinator CpoB TPR domain-containing protein</fullName>
    </recommendedName>
</protein>
<dbReference type="OrthoDB" id="5477158at2"/>
<name>A0A098LEI8_9BACT</name>
<accession>A0A098LEI8</accession>
<gene>
    <name evidence="5" type="ORF">MYP_2057</name>
</gene>
<dbReference type="PANTHER" id="PTHR45586">
    <property type="entry name" value="TPR REPEAT-CONTAINING PROTEIN PA4667"/>
    <property type="match status" value="1"/>
</dbReference>
<evidence type="ECO:0000256" key="1">
    <source>
        <dbReference type="ARBA" id="ARBA00022737"/>
    </source>
</evidence>
<keyword evidence="2 3" id="KW-0802">TPR repeat</keyword>
<dbReference type="Pfam" id="PF14559">
    <property type="entry name" value="TPR_19"/>
    <property type="match status" value="1"/>
</dbReference>
<evidence type="ECO:0000256" key="2">
    <source>
        <dbReference type="ARBA" id="ARBA00022803"/>
    </source>
</evidence>
<dbReference type="SMART" id="SM00028">
    <property type="entry name" value="TPR"/>
    <property type="match status" value="6"/>
</dbReference>
<dbReference type="PROSITE" id="PS50005">
    <property type="entry name" value="TPR"/>
    <property type="match status" value="1"/>
</dbReference>
<reference evidence="5 6" key="1">
    <citation type="submission" date="2014-09" db="EMBL/GenBank/DDBJ databases">
        <title>Sporocytophaga myxococcoides PG-01 genome sequencing.</title>
        <authorList>
            <person name="Liu L."/>
            <person name="Gao P.J."/>
            <person name="Chen G.J."/>
            <person name="Wang L.S."/>
        </authorList>
    </citation>
    <scope>NUCLEOTIDE SEQUENCE [LARGE SCALE GENOMIC DNA]</scope>
    <source>
        <strain evidence="5 6">PG-01</strain>
    </source>
</reference>
<dbReference type="Pfam" id="PF09976">
    <property type="entry name" value="TPR_21"/>
    <property type="match status" value="1"/>
</dbReference>
<dbReference type="InterPro" id="IPR018704">
    <property type="entry name" value="SecYEG/CpoB_TPR"/>
</dbReference>
<feature type="domain" description="Ancillary SecYEG translocon subunit/Cell division coordinator CpoB TPR" evidence="4">
    <location>
        <begin position="3"/>
        <end position="167"/>
    </location>
</feature>
<feature type="repeat" description="TPR" evidence="3">
    <location>
        <begin position="217"/>
        <end position="250"/>
    </location>
</feature>
<dbReference type="AlphaFoldDB" id="A0A098LEI8"/>
<dbReference type="PANTHER" id="PTHR45586:SF1">
    <property type="entry name" value="LIPOPOLYSACCHARIDE ASSEMBLY PROTEIN B"/>
    <property type="match status" value="1"/>
</dbReference>
<dbReference type="InterPro" id="IPR011990">
    <property type="entry name" value="TPR-like_helical_dom_sf"/>
</dbReference>
<evidence type="ECO:0000313" key="5">
    <source>
        <dbReference type="EMBL" id="GAL84829.1"/>
    </source>
</evidence>
<comment type="caution">
    <text evidence="5">The sequence shown here is derived from an EMBL/GenBank/DDBJ whole genome shotgun (WGS) entry which is preliminary data.</text>
</comment>
<dbReference type="Pfam" id="PF13181">
    <property type="entry name" value="TPR_8"/>
    <property type="match status" value="1"/>
</dbReference>
<dbReference type="Gene3D" id="1.25.40.10">
    <property type="entry name" value="Tetratricopeptide repeat domain"/>
    <property type="match status" value="2"/>
</dbReference>
<dbReference type="InterPro" id="IPR019734">
    <property type="entry name" value="TPR_rpt"/>
</dbReference>
<keyword evidence="6" id="KW-1185">Reference proteome</keyword>
<dbReference type="SUPFAM" id="SSF48452">
    <property type="entry name" value="TPR-like"/>
    <property type="match status" value="2"/>
</dbReference>
<dbReference type="EMBL" id="BBLT01000003">
    <property type="protein sequence ID" value="GAL84829.1"/>
    <property type="molecule type" value="Genomic_DNA"/>
</dbReference>
<dbReference type="Pfam" id="PF13432">
    <property type="entry name" value="TPR_16"/>
    <property type="match status" value="1"/>
</dbReference>
<keyword evidence="1" id="KW-0677">Repeat</keyword>
<dbReference type="InterPro" id="IPR051012">
    <property type="entry name" value="CellSynth/LPSAsmb/PSIAsmb"/>
</dbReference>
<organism evidence="5 6">
    <name type="scientific">Sporocytophaga myxococcoides</name>
    <dbReference type="NCBI Taxonomy" id="153721"/>
    <lineage>
        <taxon>Bacteria</taxon>
        <taxon>Pseudomonadati</taxon>
        <taxon>Bacteroidota</taxon>
        <taxon>Cytophagia</taxon>
        <taxon>Cytophagales</taxon>
        <taxon>Cytophagaceae</taxon>
        <taxon>Sporocytophaga</taxon>
    </lineage>
</organism>
<dbReference type="eggNOG" id="COG0457">
    <property type="taxonomic scope" value="Bacteria"/>
</dbReference>
<proteinExistence type="predicted"/>
<evidence type="ECO:0000259" key="4">
    <source>
        <dbReference type="Pfam" id="PF09976"/>
    </source>
</evidence>
<dbReference type="Proteomes" id="UP000030185">
    <property type="component" value="Unassembled WGS sequence"/>
</dbReference>
<evidence type="ECO:0000313" key="6">
    <source>
        <dbReference type="Proteomes" id="UP000030185"/>
    </source>
</evidence>
<dbReference type="STRING" id="153721.MYP_2057"/>